<reference evidence="2" key="1">
    <citation type="journal article" date="2020" name="Nature">
        <title>Giant virus diversity and host interactions through global metagenomics.</title>
        <authorList>
            <person name="Schulz F."/>
            <person name="Roux S."/>
            <person name="Paez-Espino D."/>
            <person name="Jungbluth S."/>
            <person name="Walsh D.A."/>
            <person name="Denef V.J."/>
            <person name="McMahon K.D."/>
            <person name="Konstantinidis K.T."/>
            <person name="Eloe-Fadrosh E.A."/>
            <person name="Kyrpides N.C."/>
            <person name="Woyke T."/>
        </authorList>
    </citation>
    <scope>NUCLEOTIDE SEQUENCE</scope>
    <source>
        <strain evidence="2">GVMAG-M-3300023179-91</strain>
    </source>
</reference>
<protein>
    <submittedName>
        <fullName evidence="2">Uncharacterized protein</fullName>
    </submittedName>
</protein>
<keyword evidence="1" id="KW-1133">Transmembrane helix</keyword>
<feature type="transmembrane region" description="Helical" evidence="1">
    <location>
        <begin position="179"/>
        <end position="198"/>
    </location>
</feature>
<sequence length="247" mass="28329">MVSCNVDNNMLSKQQEMTNQINQLLAQSSQSLLCGPGTECERTQKTEDLQQKYLAAQTNIQSAPYQEEQAEKAYYTYTQGDAAYNAMKAKRLQESAEKKANEIQVSFNENSAKAIELNDTLSSLTKNYQHVTELYQTYVEENAILGQKIQSYRTDVVTSDRKTYYENQNYDIIKTWYSIWRWIYFILLIVFGVGIFLSKSGYSIWAKLGLFALFALYPYVIDYVVLYLLKAGANLGSIIPKNVYTTL</sequence>
<proteinExistence type="predicted"/>
<dbReference type="EMBL" id="MN739931">
    <property type="protein sequence ID" value="QHT78394.1"/>
    <property type="molecule type" value="Genomic_DNA"/>
</dbReference>
<dbReference type="AlphaFoldDB" id="A0A6C0HD67"/>
<evidence type="ECO:0000256" key="1">
    <source>
        <dbReference type="SAM" id="Phobius"/>
    </source>
</evidence>
<accession>A0A6C0HD67</accession>
<keyword evidence="1" id="KW-0472">Membrane</keyword>
<feature type="transmembrane region" description="Helical" evidence="1">
    <location>
        <begin position="204"/>
        <end position="229"/>
    </location>
</feature>
<keyword evidence="1" id="KW-0812">Transmembrane</keyword>
<evidence type="ECO:0000313" key="2">
    <source>
        <dbReference type="EMBL" id="QHT78394.1"/>
    </source>
</evidence>
<name>A0A6C0HD67_9ZZZZ</name>
<organism evidence="2">
    <name type="scientific">viral metagenome</name>
    <dbReference type="NCBI Taxonomy" id="1070528"/>
    <lineage>
        <taxon>unclassified sequences</taxon>
        <taxon>metagenomes</taxon>
        <taxon>organismal metagenomes</taxon>
    </lineage>
</organism>